<dbReference type="GO" id="GO:0008270">
    <property type="term" value="F:zinc ion binding"/>
    <property type="evidence" value="ECO:0007669"/>
    <property type="project" value="UniProtKB-KW"/>
</dbReference>
<comment type="similarity">
    <text evidence="2 8">Belongs to the carbamoyltransferase HypF family.</text>
</comment>
<feature type="domain" description="YrdC-like" evidence="11">
    <location>
        <begin position="207"/>
        <end position="392"/>
    </location>
</feature>
<feature type="active site" evidence="9">
    <location>
        <position position="26"/>
    </location>
</feature>
<comment type="catalytic activity">
    <reaction evidence="9">
        <text>an acyl phosphate + H2O = a carboxylate + phosphate + H(+)</text>
        <dbReference type="Rhea" id="RHEA:14965"/>
        <dbReference type="ChEBI" id="CHEBI:15377"/>
        <dbReference type="ChEBI" id="CHEBI:15378"/>
        <dbReference type="ChEBI" id="CHEBI:29067"/>
        <dbReference type="ChEBI" id="CHEBI:43474"/>
        <dbReference type="ChEBI" id="CHEBI:59918"/>
        <dbReference type="EC" id="3.6.1.7"/>
    </reaction>
</comment>
<dbReference type="PANTHER" id="PTHR42959">
    <property type="entry name" value="CARBAMOYLTRANSFERASE"/>
    <property type="match status" value="1"/>
</dbReference>
<dbReference type="InterPro" id="IPR036046">
    <property type="entry name" value="Acylphosphatase-like_dom_sf"/>
</dbReference>
<gene>
    <name evidence="12" type="primary">hypF</name>
    <name evidence="12" type="ORF">Poly51_38620</name>
</gene>
<dbReference type="UniPathway" id="UPA00335"/>
<keyword evidence="5" id="KW-0863">Zinc-finger</keyword>
<dbReference type="GO" id="GO:0016874">
    <property type="term" value="F:ligase activity"/>
    <property type="evidence" value="ECO:0007669"/>
    <property type="project" value="UniProtKB-UniRule"/>
</dbReference>
<dbReference type="GO" id="GO:0003998">
    <property type="term" value="F:acylphosphatase activity"/>
    <property type="evidence" value="ECO:0007669"/>
    <property type="project" value="UniProtKB-EC"/>
</dbReference>
<keyword evidence="3" id="KW-0436">Ligase</keyword>
<keyword evidence="12" id="KW-0808">Transferase</keyword>
<dbReference type="InterPro" id="IPR055128">
    <property type="entry name" value="HypF_C_2"/>
</dbReference>
<dbReference type="NCBIfam" id="TIGR00143">
    <property type="entry name" value="hypF"/>
    <property type="match status" value="1"/>
</dbReference>
<dbReference type="InterPro" id="IPR004421">
    <property type="entry name" value="Carbamoyltransferase_HypF"/>
</dbReference>
<dbReference type="InterPro" id="IPR041440">
    <property type="entry name" value="HypF_C"/>
</dbReference>
<dbReference type="GO" id="GO:0051604">
    <property type="term" value="P:protein maturation"/>
    <property type="evidence" value="ECO:0007669"/>
    <property type="project" value="TreeGrafter"/>
</dbReference>
<dbReference type="InterPro" id="IPR017945">
    <property type="entry name" value="DHBP_synth_RibB-like_a/b_dom"/>
</dbReference>
<evidence type="ECO:0000256" key="8">
    <source>
        <dbReference type="PIRNR" id="PIRNR006256"/>
    </source>
</evidence>
<dbReference type="EC" id="6.2.-.-" evidence="8"/>
<evidence type="ECO:0000256" key="3">
    <source>
        <dbReference type="ARBA" id="ARBA00022598"/>
    </source>
</evidence>
<dbReference type="PIRSF" id="PIRSF006256">
    <property type="entry name" value="CMPcnvr_hdrg_mat"/>
    <property type="match status" value="1"/>
</dbReference>
<dbReference type="InterPro" id="IPR011125">
    <property type="entry name" value="Znf_HypF"/>
</dbReference>
<dbReference type="SUPFAM" id="SSF54975">
    <property type="entry name" value="Acylphosphatase/BLUF domain-like"/>
    <property type="match status" value="1"/>
</dbReference>
<dbReference type="PROSITE" id="PS51160">
    <property type="entry name" value="ACYLPHOSPHATASE_3"/>
    <property type="match status" value="1"/>
</dbReference>
<dbReference type="GO" id="GO:0016743">
    <property type="term" value="F:carboxyl- or carbamoyltransferase activity"/>
    <property type="evidence" value="ECO:0007669"/>
    <property type="project" value="UniProtKB-UniRule"/>
</dbReference>
<keyword evidence="9" id="KW-0378">Hydrolase</keyword>
<dbReference type="InterPro" id="IPR006070">
    <property type="entry name" value="Sua5-like_dom"/>
</dbReference>
<organism evidence="12 13">
    <name type="scientific">Rubripirellula tenax</name>
    <dbReference type="NCBI Taxonomy" id="2528015"/>
    <lineage>
        <taxon>Bacteria</taxon>
        <taxon>Pseudomonadati</taxon>
        <taxon>Planctomycetota</taxon>
        <taxon>Planctomycetia</taxon>
        <taxon>Pirellulales</taxon>
        <taxon>Pirellulaceae</taxon>
        <taxon>Rubripirellula</taxon>
    </lineage>
</organism>
<reference evidence="12 13" key="1">
    <citation type="submission" date="2019-02" db="EMBL/GenBank/DDBJ databases">
        <title>Deep-cultivation of Planctomycetes and their phenomic and genomic characterization uncovers novel biology.</title>
        <authorList>
            <person name="Wiegand S."/>
            <person name="Jogler M."/>
            <person name="Boedeker C."/>
            <person name="Pinto D."/>
            <person name="Vollmers J."/>
            <person name="Rivas-Marin E."/>
            <person name="Kohn T."/>
            <person name="Peeters S.H."/>
            <person name="Heuer A."/>
            <person name="Rast P."/>
            <person name="Oberbeckmann S."/>
            <person name="Bunk B."/>
            <person name="Jeske O."/>
            <person name="Meyerdierks A."/>
            <person name="Storesund J.E."/>
            <person name="Kallscheuer N."/>
            <person name="Luecker S."/>
            <person name="Lage O.M."/>
            <person name="Pohl T."/>
            <person name="Merkel B.J."/>
            <person name="Hornburger P."/>
            <person name="Mueller R.-W."/>
            <person name="Bruemmer F."/>
            <person name="Labrenz M."/>
            <person name="Spormann A.M."/>
            <person name="Op Den Camp H."/>
            <person name="Overmann J."/>
            <person name="Amann R."/>
            <person name="Jetten M.S.M."/>
            <person name="Mascher T."/>
            <person name="Medema M.H."/>
            <person name="Devos D.P."/>
            <person name="Kaster A.-K."/>
            <person name="Ovreas L."/>
            <person name="Rohde M."/>
            <person name="Galperin M.Y."/>
            <person name="Jogler C."/>
        </authorList>
    </citation>
    <scope>NUCLEOTIDE SEQUENCE [LARGE SCALE GENOMIC DNA]</scope>
    <source>
        <strain evidence="12 13">Poly51</strain>
    </source>
</reference>
<dbReference type="Pfam" id="PF01300">
    <property type="entry name" value="Sua5_yciO_yrdC"/>
    <property type="match status" value="1"/>
</dbReference>
<dbReference type="SUPFAM" id="SSF55821">
    <property type="entry name" value="YrdC/RibB"/>
    <property type="match status" value="1"/>
</dbReference>
<evidence type="ECO:0000256" key="2">
    <source>
        <dbReference type="ARBA" id="ARBA00008097"/>
    </source>
</evidence>
<evidence type="ECO:0000259" key="10">
    <source>
        <dbReference type="PROSITE" id="PS51160"/>
    </source>
</evidence>
<keyword evidence="13" id="KW-1185">Reference proteome</keyword>
<dbReference type="RefSeq" id="WP_146459294.1">
    <property type="nucleotide sequence ID" value="NZ_SJPW01000005.1"/>
</dbReference>
<dbReference type="Pfam" id="PF07503">
    <property type="entry name" value="zf-HYPF"/>
    <property type="match status" value="2"/>
</dbReference>
<sequence>MTITAIPPATSTRFLMKGLVQGQGVRPTITRLAAEHHIVGSVCNSSRGVEIHAAAKPSDLLAFETKLRTRFPNAAFAVESSTTLSESKLEKFEIVPSEIGDSMRTVVPLDRVICGDCAAEVRSATDWRSDYPFITCAICGPRYSILRSMPFDRNSTTMDAFPMCPRCKAEYRDPSDRRFHAQTVCCPTCGPQCWVTDAAGKRLADSTDAMRFIAERIDEGDIVAVKAIGGYQLICDATNHQTVQRLRNRKHRPNKPLPVMVGDLASARQLALVSDAEACELQSPAGPIVLLRSRLNTGLSDLISPHLGTIGLMLPTSALHMILADRVGRPLVVTSGNTHGSPIIFQNEMAQTELATIAGVFLHHDRDITHPVDDSVVQCICDSPMTIRAARGIAPITVNHASNITRLAAGGHQKVAVALQTNDSIVLGPHIGDMESESSRLRLTANVDRLQVLLQVESSAVVHDWHPDYFTTAWASRNECETTSVQHHHAHVVGAMLEHDLLDQAVLGIAFDGTGYCNDGTVWGGEALLATQSDFQRVGHLRPFRLPGGEAAIKQPWRIAKSLRFQLGQSSDESIDDAFRYAMDHGPITSSMGRLFDGVAAMVLGIESVDDEGEAAMRLEAVCDLKESTSYEFVIHTSTLPPGGSSEARGGQRAVPSALALPAHSSRPSQGEGEVIAQPTLLLDWRPVLTAIQDDLHHLSPNRIATKFHRAVAKLICELASRHDRIPCVLSGGVFQNRVLLEMIQKSASQRSLDIRLPGRIPVNDGGLAIGQLLIAEGDPSCV</sequence>
<evidence type="ECO:0000256" key="7">
    <source>
        <dbReference type="ARBA" id="ARBA00048220"/>
    </source>
</evidence>
<dbReference type="Pfam" id="PF00708">
    <property type="entry name" value="Acylphosphatase"/>
    <property type="match status" value="1"/>
</dbReference>
<dbReference type="InterPro" id="IPR051060">
    <property type="entry name" value="Carbamoyltrans_HypF-like"/>
</dbReference>
<evidence type="ECO:0000256" key="1">
    <source>
        <dbReference type="ARBA" id="ARBA00004711"/>
    </source>
</evidence>
<evidence type="ECO:0000256" key="5">
    <source>
        <dbReference type="ARBA" id="ARBA00022771"/>
    </source>
</evidence>
<feature type="active site" evidence="9">
    <location>
        <position position="44"/>
    </location>
</feature>
<comment type="caution">
    <text evidence="12">The sequence shown here is derived from an EMBL/GenBank/DDBJ whole genome shotgun (WGS) entry which is preliminary data.</text>
</comment>
<dbReference type="Pfam" id="PF22521">
    <property type="entry name" value="HypF_C_2"/>
    <property type="match status" value="1"/>
</dbReference>
<dbReference type="Pfam" id="PF17788">
    <property type="entry name" value="HypF_C"/>
    <property type="match status" value="1"/>
</dbReference>
<dbReference type="Gene3D" id="3.30.110.120">
    <property type="match status" value="1"/>
</dbReference>
<dbReference type="OrthoDB" id="9808093at2"/>
<evidence type="ECO:0000256" key="6">
    <source>
        <dbReference type="ARBA" id="ARBA00022833"/>
    </source>
</evidence>
<evidence type="ECO:0000313" key="12">
    <source>
        <dbReference type="EMBL" id="TWU50570.1"/>
    </source>
</evidence>
<dbReference type="PROSITE" id="PS51163">
    <property type="entry name" value="YRDC"/>
    <property type="match status" value="1"/>
</dbReference>
<dbReference type="Proteomes" id="UP000318288">
    <property type="component" value="Unassembled WGS sequence"/>
</dbReference>
<keyword evidence="4" id="KW-0479">Metal-binding</keyword>
<evidence type="ECO:0000259" key="11">
    <source>
        <dbReference type="PROSITE" id="PS51163"/>
    </source>
</evidence>
<keyword evidence="6" id="KW-0862">Zinc</keyword>
<dbReference type="GO" id="GO:0003725">
    <property type="term" value="F:double-stranded RNA binding"/>
    <property type="evidence" value="ECO:0007669"/>
    <property type="project" value="InterPro"/>
</dbReference>
<comment type="pathway">
    <text evidence="1">Protein modification; [NiFe] hydrogenase maturation.</text>
</comment>
<accession>A0A5C6EQK3</accession>
<dbReference type="PANTHER" id="PTHR42959:SF1">
    <property type="entry name" value="CARBAMOYLTRANSFERASE HYPF"/>
    <property type="match status" value="1"/>
</dbReference>
<dbReference type="EMBL" id="SJPW01000005">
    <property type="protein sequence ID" value="TWU50570.1"/>
    <property type="molecule type" value="Genomic_DNA"/>
</dbReference>
<evidence type="ECO:0000256" key="9">
    <source>
        <dbReference type="PROSITE-ProRule" id="PRU00520"/>
    </source>
</evidence>
<comment type="catalytic activity">
    <reaction evidence="7">
        <text>C-terminal L-cysteinyl-[HypE protein] + carbamoyl phosphate + ATP + H2O = C-terminal S-carboxamide-L-cysteinyl-[HypE protein] + AMP + phosphate + diphosphate + H(+)</text>
        <dbReference type="Rhea" id="RHEA:55636"/>
        <dbReference type="Rhea" id="RHEA-COMP:14247"/>
        <dbReference type="Rhea" id="RHEA-COMP:14392"/>
        <dbReference type="ChEBI" id="CHEBI:15377"/>
        <dbReference type="ChEBI" id="CHEBI:15378"/>
        <dbReference type="ChEBI" id="CHEBI:30616"/>
        <dbReference type="ChEBI" id="CHEBI:33019"/>
        <dbReference type="ChEBI" id="CHEBI:43474"/>
        <dbReference type="ChEBI" id="CHEBI:58228"/>
        <dbReference type="ChEBI" id="CHEBI:76913"/>
        <dbReference type="ChEBI" id="CHEBI:139126"/>
        <dbReference type="ChEBI" id="CHEBI:456215"/>
    </reaction>
</comment>
<dbReference type="Gene3D" id="3.90.870.50">
    <property type="match status" value="1"/>
</dbReference>
<evidence type="ECO:0000313" key="13">
    <source>
        <dbReference type="Proteomes" id="UP000318288"/>
    </source>
</evidence>
<feature type="domain" description="Acylphosphatase-like" evidence="10">
    <location>
        <begin position="11"/>
        <end position="96"/>
    </location>
</feature>
<name>A0A5C6EQK3_9BACT</name>
<dbReference type="InterPro" id="IPR001792">
    <property type="entry name" value="Acylphosphatase-like_dom"/>
</dbReference>
<proteinExistence type="inferred from homology"/>
<dbReference type="Gene3D" id="3.30.420.40">
    <property type="match status" value="1"/>
</dbReference>
<protein>
    <recommendedName>
        <fullName evidence="8">Carbamoyltransferase</fullName>
        <ecNumber evidence="8">6.2.-.-</ecNumber>
    </recommendedName>
</protein>
<dbReference type="AlphaFoldDB" id="A0A5C6EQK3"/>
<evidence type="ECO:0000256" key="4">
    <source>
        <dbReference type="ARBA" id="ARBA00022723"/>
    </source>
</evidence>